<comment type="pathway">
    <text evidence="2">Cell wall biogenesis; lipoteichoic acid biosynthesis.</text>
</comment>
<evidence type="ECO:0000256" key="10">
    <source>
        <dbReference type="PIRSR" id="PIRSR005091-3"/>
    </source>
</evidence>
<evidence type="ECO:0000259" key="13">
    <source>
        <dbReference type="Pfam" id="PF00884"/>
    </source>
</evidence>
<feature type="transmembrane region" description="Helical" evidence="12">
    <location>
        <begin position="155"/>
        <end position="177"/>
    </location>
</feature>
<dbReference type="PIRSF" id="PIRSF005091">
    <property type="entry name" value="Mmb_sulf_HI1246"/>
    <property type="match status" value="1"/>
</dbReference>
<dbReference type="InterPro" id="IPR000917">
    <property type="entry name" value="Sulfatase_N"/>
</dbReference>
<evidence type="ECO:0000256" key="4">
    <source>
        <dbReference type="ARBA" id="ARBA00022475"/>
    </source>
</evidence>
<dbReference type="EMBL" id="VUMX01000002">
    <property type="protein sequence ID" value="MST86370.1"/>
    <property type="molecule type" value="Genomic_DNA"/>
</dbReference>
<evidence type="ECO:0000256" key="11">
    <source>
        <dbReference type="SAM" id="MobiDB-lite"/>
    </source>
</evidence>
<dbReference type="InterPro" id="IPR012160">
    <property type="entry name" value="LtaS-like"/>
</dbReference>
<evidence type="ECO:0000256" key="8">
    <source>
        <dbReference type="PIRSR" id="PIRSR005091-1"/>
    </source>
</evidence>
<evidence type="ECO:0000256" key="5">
    <source>
        <dbReference type="ARBA" id="ARBA00022692"/>
    </source>
</evidence>
<reference evidence="14 15" key="1">
    <citation type="submission" date="2019-08" db="EMBL/GenBank/DDBJ databases">
        <title>In-depth cultivation of the pig gut microbiome towards novel bacterial diversity and tailored functional studies.</title>
        <authorList>
            <person name="Wylensek D."/>
            <person name="Hitch T.C.A."/>
            <person name="Clavel T."/>
        </authorList>
    </citation>
    <scope>NUCLEOTIDE SEQUENCE [LARGE SCALE GENOMIC DNA]</scope>
    <source>
        <strain evidence="14 15">Bifido-178-WT-2B</strain>
    </source>
</reference>
<gene>
    <name evidence="14" type="ORF">FYJ62_01570</name>
</gene>
<dbReference type="InterPro" id="IPR017850">
    <property type="entry name" value="Alkaline_phosphatase_core_sf"/>
</dbReference>
<dbReference type="Gene3D" id="3.40.720.10">
    <property type="entry name" value="Alkaline Phosphatase, subunit A"/>
    <property type="match status" value="1"/>
</dbReference>
<dbReference type="CDD" id="cd16015">
    <property type="entry name" value="LTA_synthase"/>
    <property type="match status" value="1"/>
</dbReference>
<evidence type="ECO:0000256" key="1">
    <source>
        <dbReference type="ARBA" id="ARBA00004651"/>
    </source>
</evidence>
<feature type="binding site" evidence="10">
    <location>
        <position position="482"/>
    </location>
    <ligand>
        <name>Mn(2+)</name>
        <dbReference type="ChEBI" id="CHEBI:29035"/>
    </ligand>
</feature>
<dbReference type="AlphaFoldDB" id="A0A6A8MDE2"/>
<feature type="binding site" evidence="10">
    <location>
        <position position="304"/>
    </location>
    <ligand>
        <name>Mn(2+)</name>
        <dbReference type="ChEBI" id="CHEBI:29035"/>
    </ligand>
</feature>
<dbReference type="Gene3D" id="3.30.1120.170">
    <property type="match status" value="1"/>
</dbReference>
<comment type="caution">
    <text evidence="14">The sequence shown here is derived from an EMBL/GenBank/DDBJ whole genome shotgun (WGS) entry which is preliminary data.</text>
</comment>
<protein>
    <submittedName>
        <fullName evidence="14">LTA synthase family protein</fullName>
    </submittedName>
</protein>
<dbReference type="RefSeq" id="WP_154547065.1">
    <property type="nucleotide sequence ID" value="NZ_VUMX01000002.1"/>
</dbReference>
<keyword evidence="6 12" id="KW-1133">Transmembrane helix</keyword>
<feature type="compositionally biased region" description="Low complexity" evidence="11">
    <location>
        <begin position="712"/>
        <end position="735"/>
    </location>
</feature>
<evidence type="ECO:0000256" key="2">
    <source>
        <dbReference type="ARBA" id="ARBA00004936"/>
    </source>
</evidence>
<dbReference type="PANTHER" id="PTHR47371">
    <property type="entry name" value="LIPOTEICHOIC ACID SYNTHASE"/>
    <property type="match status" value="1"/>
</dbReference>
<evidence type="ECO:0000313" key="14">
    <source>
        <dbReference type="EMBL" id="MST86370.1"/>
    </source>
</evidence>
<dbReference type="PANTHER" id="PTHR47371:SF3">
    <property type="entry name" value="PHOSPHOGLYCEROL TRANSFERASE I"/>
    <property type="match status" value="1"/>
</dbReference>
<evidence type="ECO:0000256" key="6">
    <source>
        <dbReference type="ARBA" id="ARBA00022989"/>
    </source>
</evidence>
<dbReference type="InterPro" id="IPR050448">
    <property type="entry name" value="OpgB/LTA_synthase_biosynth"/>
</dbReference>
<keyword evidence="4" id="KW-1003">Cell membrane</keyword>
<keyword evidence="5 12" id="KW-0812">Transmembrane</keyword>
<sequence>MKKRNIFRAVQTRTGFLALLVCCYWLKYLFVAYADFNLGIANPLQHIIMWLSPLGASIILISLGFYFTKPLVSYIAMLAIDAANTALLFANVLYYRQFTDFITIKTMTNISKVSQGLGKSSAALLQASDLLIWLDLIVIIFLLVCKVIKIDQKSYGFSSSFAVTSFGFFMLFLNMMIAECNRPRLLKNTFDRTYVVKYLGIDSFTVYDAIKNESSATVTKNASATELNKILDFTSKNYAKPNPKYFGAEKGKNVIIIHLESFQQFLIGLKVNGKEVTPFLNSLYRDKHTLAYANFYHQVGLGRTSDAENMLETSTYGISDGSLFTSLGSTNTFQAAPQILSQAGGYTSAVFHGNVGSFWNRNDVYKSMGYNYFFDQSYFSQQTGDSSGYGLKDKLLFAESVKYLERMQQPFYAKFITVTNHTPFDLDSQDQDKSFKTTNTSDATINNYFMTAHYLDQALKEFFAYLKKTGLYDKSLIMIYGDHYGLSNEEYTTLAPVIGADPNDWSSCNTAQMQKVPFMLHASNLKGGIKSEYAGEIDVLPTLLHLLGVSTKGYVQFGTDILSKQHKQIVVFRNGTIITPKYTIIGGKGIKGDVYDSKSGKQLTEFSDQQKKEIALLAAYGKMSLGASDTLNNKNLLRYYTPAGFSPVLPTTYDYTDNYQRMMQLINDLGSSSTALISQKGKSTTSLYKTDAAELRKRESEITQVPDAVLNSQSSTSSSSSSSSSSQSSASSSNK</sequence>
<feature type="binding site" evidence="10">
    <location>
        <position position="483"/>
    </location>
    <ligand>
        <name>Mn(2+)</name>
        <dbReference type="ChEBI" id="CHEBI:29035"/>
    </ligand>
</feature>
<feature type="domain" description="Sulfatase N-terminal" evidence="13">
    <location>
        <begin position="252"/>
        <end position="549"/>
    </location>
</feature>
<keyword evidence="7 12" id="KW-0472">Membrane</keyword>
<keyword evidence="15" id="KW-1185">Reference proteome</keyword>
<proteinExistence type="inferred from homology"/>
<keyword evidence="9" id="KW-0464">Manganese</keyword>
<feature type="transmembrane region" description="Helical" evidence="12">
    <location>
        <begin position="46"/>
        <end position="67"/>
    </location>
</feature>
<comment type="similarity">
    <text evidence="3">Belongs to the LTA synthase family.</text>
</comment>
<dbReference type="GO" id="GO:0005886">
    <property type="term" value="C:plasma membrane"/>
    <property type="evidence" value="ECO:0007669"/>
    <property type="project" value="UniProtKB-SubCell"/>
</dbReference>
<feature type="transmembrane region" description="Helical" evidence="12">
    <location>
        <begin position="12"/>
        <end position="34"/>
    </location>
</feature>
<evidence type="ECO:0000256" key="9">
    <source>
        <dbReference type="PIRSR" id="PIRSR005091-2"/>
    </source>
</evidence>
<evidence type="ECO:0000256" key="12">
    <source>
        <dbReference type="SAM" id="Phobius"/>
    </source>
</evidence>
<feature type="region of interest" description="Disordered" evidence="11">
    <location>
        <begin position="698"/>
        <end position="735"/>
    </location>
</feature>
<dbReference type="OrthoDB" id="5901192at2"/>
<dbReference type="Proteomes" id="UP000438120">
    <property type="component" value="Unassembled WGS sequence"/>
</dbReference>
<evidence type="ECO:0000256" key="7">
    <source>
        <dbReference type="ARBA" id="ARBA00023136"/>
    </source>
</evidence>
<feature type="transmembrane region" description="Helical" evidence="12">
    <location>
        <begin position="130"/>
        <end position="148"/>
    </location>
</feature>
<feature type="transmembrane region" description="Helical" evidence="12">
    <location>
        <begin position="74"/>
        <end position="95"/>
    </location>
</feature>
<dbReference type="SUPFAM" id="SSF53649">
    <property type="entry name" value="Alkaline phosphatase-like"/>
    <property type="match status" value="1"/>
</dbReference>
<dbReference type="Pfam" id="PF00884">
    <property type="entry name" value="Sulfatase"/>
    <property type="match status" value="1"/>
</dbReference>
<organism evidence="14 15">
    <name type="scientific">Lactobacillus porci</name>
    <dbReference type="NCBI Taxonomy" id="2012477"/>
    <lineage>
        <taxon>Bacteria</taxon>
        <taxon>Bacillati</taxon>
        <taxon>Bacillota</taxon>
        <taxon>Bacilli</taxon>
        <taxon>Lactobacillales</taxon>
        <taxon>Lactobacillaceae</taxon>
        <taxon>Lactobacillus</taxon>
    </lineage>
</organism>
<name>A0A6A8MDE2_9LACO</name>
<feature type="binding site" evidence="9">
    <location>
        <position position="421"/>
    </location>
    <ligand>
        <name>substrate</name>
    </ligand>
</feature>
<dbReference type="GO" id="GO:0046872">
    <property type="term" value="F:metal ion binding"/>
    <property type="evidence" value="ECO:0007669"/>
    <property type="project" value="UniProtKB-KW"/>
</dbReference>
<accession>A0A6A8MDE2</accession>
<feature type="active site" evidence="8">
    <location>
        <position position="304"/>
    </location>
</feature>
<evidence type="ECO:0000313" key="15">
    <source>
        <dbReference type="Proteomes" id="UP000438120"/>
    </source>
</evidence>
<keyword evidence="9" id="KW-0479">Metal-binding</keyword>
<feature type="binding site" evidence="10">
    <location>
        <position position="260"/>
    </location>
    <ligand>
        <name>Mn(2+)</name>
        <dbReference type="ChEBI" id="CHEBI:29035"/>
    </ligand>
</feature>
<comment type="subcellular location">
    <subcellularLocation>
        <location evidence="1">Cell membrane</location>
        <topology evidence="1">Multi-pass membrane protein</topology>
    </subcellularLocation>
</comment>
<evidence type="ECO:0000256" key="3">
    <source>
        <dbReference type="ARBA" id="ARBA00009983"/>
    </source>
</evidence>